<feature type="domain" description="Aminotransferase class I/classII large" evidence="7">
    <location>
        <begin position="80"/>
        <end position="422"/>
    </location>
</feature>
<dbReference type="Pfam" id="PF00155">
    <property type="entry name" value="Aminotran_1_2"/>
    <property type="match status" value="1"/>
</dbReference>
<evidence type="ECO:0000256" key="3">
    <source>
        <dbReference type="ARBA" id="ARBA00022679"/>
    </source>
</evidence>
<dbReference type="NCBIfam" id="NF005394">
    <property type="entry name" value="PRK06939.1"/>
    <property type="match status" value="1"/>
</dbReference>
<dbReference type="InterPro" id="IPR011282">
    <property type="entry name" value="2am3keto_CoA_ligase"/>
</dbReference>
<gene>
    <name evidence="8" type="ORF">EB796_016962</name>
</gene>
<keyword evidence="9" id="KW-1185">Reference proteome</keyword>
<evidence type="ECO:0000313" key="9">
    <source>
        <dbReference type="Proteomes" id="UP000593567"/>
    </source>
</evidence>
<evidence type="ECO:0000256" key="2">
    <source>
        <dbReference type="ARBA" id="ARBA00008392"/>
    </source>
</evidence>
<dbReference type="InterPro" id="IPR004839">
    <property type="entry name" value="Aminotransferase_I/II_large"/>
</dbReference>
<dbReference type="InterPro" id="IPR015421">
    <property type="entry name" value="PyrdxlP-dep_Trfase_major"/>
</dbReference>
<keyword evidence="3" id="KW-0808">Transferase</keyword>
<dbReference type="SUPFAM" id="SSF53383">
    <property type="entry name" value="PLP-dependent transferases"/>
    <property type="match status" value="1"/>
</dbReference>
<comment type="similarity">
    <text evidence="2 6">Belongs to the class-II pyridoxal-phosphate-dependent aminotransferase family.</text>
</comment>
<dbReference type="InterPro" id="IPR015422">
    <property type="entry name" value="PyrdxlP-dep_Trfase_small"/>
</dbReference>
<organism evidence="8 9">
    <name type="scientific">Bugula neritina</name>
    <name type="common">Brown bryozoan</name>
    <name type="synonym">Sertularia neritina</name>
    <dbReference type="NCBI Taxonomy" id="10212"/>
    <lineage>
        <taxon>Eukaryota</taxon>
        <taxon>Metazoa</taxon>
        <taxon>Spiralia</taxon>
        <taxon>Lophotrochozoa</taxon>
        <taxon>Bryozoa</taxon>
        <taxon>Gymnolaemata</taxon>
        <taxon>Cheilostomatida</taxon>
        <taxon>Flustrina</taxon>
        <taxon>Buguloidea</taxon>
        <taxon>Bugulidae</taxon>
        <taxon>Bugula</taxon>
    </lineage>
</organism>
<dbReference type="InterPro" id="IPR015424">
    <property type="entry name" value="PyrdxlP-dep_Trfase"/>
</dbReference>
<dbReference type="AlphaFoldDB" id="A0A7J7JH90"/>
<comment type="cofactor">
    <cofactor evidence="1 6">
        <name>pyridoxal 5'-phosphate</name>
        <dbReference type="ChEBI" id="CHEBI:597326"/>
    </cofactor>
</comment>
<dbReference type="GO" id="GO:0006567">
    <property type="term" value="P:L-threonine catabolic process"/>
    <property type="evidence" value="ECO:0007669"/>
    <property type="project" value="InterPro"/>
</dbReference>
<reference evidence="8" key="1">
    <citation type="submission" date="2020-06" db="EMBL/GenBank/DDBJ databases">
        <title>Draft genome of Bugula neritina, a colonial animal packing powerful symbionts and potential medicines.</title>
        <authorList>
            <person name="Rayko M."/>
        </authorList>
    </citation>
    <scope>NUCLEOTIDE SEQUENCE [LARGE SCALE GENOMIC DNA]</scope>
    <source>
        <strain evidence="8">Kwan_BN1</strain>
    </source>
</reference>
<keyword evidence="4 6" id="KW-0663">Pyridoxal phosphate</keyword>
<dbReference type="Gene3D" id="3.40.640.10">
    <property type="entry name" value="Type I PLP-dependent aspartate aminotransferase-like (Major domain)"/>
    <property type="match status" value="1"/>
</dbReference>
<dbReference type="GO" id="GO:0030170">
    <property type="term" value="F:pyridoxal phosphate binding"/>
    <property type="evidence" value="ECO:0007669"/>
    <property type="project" value="InterPro"/>
</dbReference>
<dbReference type="PANTHER" id="PTHR13693">
    <property type="entry name" value="CLASS II AMINOTRANSFERASE/8-AMINO-7-OXONONANOATE SYNTHASE"/>
    <property type="match status" value="1"/>
</dbReference>
<dbReference type="InterPro" id="IPR001917">
    <property type="entry name" value="Aminotrans_II_pyridoxalP_BS"/>
</dbReference>
<evidence type="ECO:0000256" key="1">
    <source>
        <dbReference type="ARBA" id="ARBA00001933"/>
    </source>
</evidence>
<dbReference type="OrthoDB" id="10263824at2759"/>
<keyword evidence="5" id="KW-0012">Acyltransferase</keyword>
<accession>A0A7J7JH90</accession>
<evidence type="ECO:0000256" key="6">
    <source>
        <dbReference type="RuleBase" id="RU003693"/>
    </source>
</evidence>
<dbReference type="PANTHER" id="PTHR13693:SF102">
    <property type="entry name" value="2-AMINO-3-KETOBUTYRATE COENZYME A LIGASE, MITOCHONDRIAL"/>
    <property type="match status" value="1"/>
</dbReference>
<dbReference type="InterPro" id="IPR050087">
    <property type="entry name" value="AON_synthase_class-II"/>
</dbReference>
<evidence type="ECO:0000256" key="4">
    <source>
        <dbReference type="ARBA" id="ARBA00022898"/>
    </source>
</evidence>
<evidence type="ECO:0000313" key="8">
    <source>
        <dbReference type="EMBL" id="KAF6024738.1"/>
    </source>
</evidence>
<dbReference type="NCBIfam" id="TIGR01822">
    <property type="entry name" value="2am3keto_CoA"/>
    <property type="match status" value="1"/>
</dbReference>
<comment type="caution">
    <text evidence="8">The sequence shown here is derived from an EMBL/GenBank/DDBJ whole genome shotgun (WGS) entry which is preliminary data.</text>
</comment>
<dbReference type="Proteomes" id="UP000593567">
    <property type="component" value="Unassembled WGS sequence"/>
</dbReference>
<dbReference type="PROSITE" id="PS00599">
    <property type="entry name" value="AA_TRANSFER_CLASS_2"/>
    <property type="match status" value="1"/>
</dbReference>
<dbReference type="FunFam" id="3.40.640.10:FF:000006">
    <property type="entry name" value="5-aminolevulinate synthase, mitochondrial"/>
    <property type="match status" value="1"/>
</dbReference>
<name>A0A7J7JH90_BUGNE</name>
<protein>
    <submittedName>
        <fullName evidence="8">GCAT</fullName>
    </submittedName>
</protein>
<evidence type="ECO:0000256" key="5">
    <source>
        <dbReference type="ARBA" id="ARBA00023315"/>
    </source>
</evidence>
<dbReference type="EMBL" id="VXIV02002544">
    <property type="protein sequence ID" value="KAF6024738.1"/>
    <property type="molecule type" value="Genomic_DNA"/>
</dbReference>
<dbReference type="GO" id="GO:0008890">
    <property type="term" value="F:glycine C-acetyltransferase activity"/>
    <property type="evidence" value="ECO:0007669"/>
    <property type="project" value="InterPro"/>
</dbReference>
<evidence type="ECO:0000259" key="7">
    <source>
        <dbReference type="Pfam" id="PF00155"/>
    </source>
</evidence>
<proteinExistence type="inferred from homology"/>
<dbReference type="Gene3D" id="3.90.1150.10">
    <property type="entry name" value="Aspartate Aminotransferase, domain 1"/>
    <property type="match status" value="1"/>
</dbReference>
<sequence>MMIVSLKTALTKGCAKSLLTASFSRCHPALRYSAGAALPKLRSELSKQLEEIEAAGTFKHERVITSKQSNLIYVKGRDDPVLNFCANNYLGLSSHPEVVQAGIDSLKSHASGMSSVRFICGTNDQHIELEQLIAQFHDRDDSILYASCFDANAGIFEALLHQDDAIFSDELNHASIIDGIRLCKAHKYRYKHSDMSDLEEKLKDNHSKHPDNRRLIVTDGVFSMDGMFVNLGRFCDLADEYNALTLIDECHATGFFGKTGRGTEEFLDQCGRVTVINSTLGKALGGAAGGYTTGPQELVTLLRQKSRPYLFSNALPPPVVGAAIKVFQLLMNESSYANIVYENTTKFRTEMTKAGFTVAHPICPVMLGDEKLAHTFADRMLDEGIYVIGFSFPVVPMNKARIRVQISACHSTQDIDRAISAFVKIGRELNVIQ</sequence>
<dbReference type="GO" id="GO:0005739">
    <property type="term" value="C:mitochondrion"/>
    <property type="evidence" value="ECO:0007669"/>
    <property type="project" value="TreeGrafter"/>
</dbReference>